<dbReference type="CDD" id="cd02440">
    <property type="entry name" value="AdoMet_MTases"/>
    <property type="match status" value="1"/>
</dbReference>
<evidence type="ECO:0000259" key="1">
    <source>
        <dbReference type="Pfam" id="PF13847"/>
    </source>
</evidence>
<dbReference type="InterPro" id="IPR048711">
    <property type="entry name" value="WHD_Rv2258c"/>
</dbReference>
<dbReference type="InterPro" id="IPR036390">
    <property type="entry name" value="WH_DNA-bd_sf"/>
</dbReference>
<dbReference type="InterPro" id="IPR025714">
    <property type="entry name" value="Methyltranfer_dom"/>
</dbReference>
<dbReference type="SUPFAM" id="SSF53335">
    <property type="entry name" value="S-adenosyl-L-methionine-dependent methyltransferases"/>
    <property type="match status" value="1"/>
</dbReference>
<dbReference type="PANTHER" id="PTHR45128:SF2">
    <property type="entry name" value="METHYLTRANSFERASE DOMAIN-CONTAINING PROTEIN"/>
    <property type="match status" value="1"/>
</dbReference>
<dbReference type="Gene3D" id="3.40.50.150">
    <property type="entry name" value="Vaccinia Virus protein VP39"/>
    <property type="match status" value="1"/>
</dbReference>
<reference evidence="3" key="1">
    <citation type="journal article" date="2015" name="Nature">
        <title>Complex archaea that bridge the gap between prokaryotes and eukaryotes.</title>
        <authorList>
            <person name="Spang A."/>
            <person name="Saw J.H."/>
            <person name="Jorgensen S.L."/>
            <person name="Zaremba-Niedzwiedzka K."/>
            <person name="Martijn J."/>
            <person name="Lind A.E."/>
            <person name="van Eijk R."/>
            <person name="Schleper C."/>
            <person name="Guy L."/>
            <person name="Ettema T.J."/>
        </authorList>
    </citation>
    <scope>NUCLEOTIDE SEQUENCE</scope>
</reference>
<accession>A0A0F9C743</accession>
<organism evidence="3">
    <name type="scientific">marine sediment metagenome</name>
    <dbReference type="NCBI Taxonomy" id="412755"/>
    <lineage>
        <taxon>unclassified sequences</taxon>
        <taxon>metagenomes</taxon>
        <taxon>ecological metagenomes</taxon>
    </lineage>
</organism>
<dbReference type="SUPFAM" id="SSF46785">
    <property type="entry name" value="Winged helix' DNA-binding domain"/>
    <property type="match status" value="1"/>
</dbReference>
<dbReference type="EMBL" id="LAZR01048218">
    <property type="protein sequence ID" value="KKK92421.1"/>
    <property type="molecule type" value="Genomic_DNA"/>
</dbReference>
<evidence type="ECO:0000313" key="3">
    <source>
        <dbReference type="EMBL" id="KKK92421.1"/>
    </source>
</evidence>
<feature type="domain" description="Methyltransferase" evidence="1">
    <location>
        <begin position="172"/>
        <end position="288"/>
    </location>
</feature>
<protein>
    <submittedName>
        <fullName evidence="3">Uncharacterized protein</fullName>
    </submittedName>
</protein>
<feature type="domain" description="S-adenosylmethionine-dependent methyltransferase Rv2258c-like winged HTH" evidence="2">
    <location>
        <begin position="28"/>
        <end position="99"/>
    </location>
</feature>
<dbReference type="PANTHER" id="PTHR45128">
    <property type="entry name" value="METHYLTRANSFERASE TYPE 11"/>
    <property type="match status" value="1"/>
</dbReference>
<dbReference type="Pfam" id="PF21320">
    <property type="entry name" value="WHD_Rv2258c"/>
    <property type="match status" value="1"/>
</dbReference>
<dbReference type="AlphaFoldDB" id="A0A0F9C743"/>
<comment type="caution">
    <text evidence="3">The sequence shown here is derived from an EMBL/GenBank/DDBJ whole genome shotgun (WGS) entry which is preliminary data.</text>
</comment>
<evidence type="ECO:0000259" key="2">
    <source>
        <dbReference type="Pfam" id="PF21320"/>
    </source>
</evidence>
<proteinExistence type="predicted"/>
<sequence length="354" mass="38990">MSNNKELNTRKLTAFSMKVLGDMGGTFIGMMCYIGDRMGLFKTLSTDGPGTSREIASRLGINERYTREWLSSLTSAKYLEYDPSTKKFTLPPEHAELLAQEYGVCGGYQQVSAFWDVMDKVLDSFKNGGGVSSSSYNDDFWKGLERFTGSMFEDLLINQWLPLLPEIREDLNRGIKVADVGCGSGKAIVKLASEFPNSIFTGYDILEPNISTALSKAYKAGVSSNTNFKQIDATKGIPEKYDLITVFDVIHDMANPKGGLIAIKDALKPKGVFLLLDMKCSDKLEENITPIAPIMYGISVMYCMTQSLSQGGEGLGSMGLPPSKVRELCKEIGFSEVKEIPIKSPFNILYSIKP</sequence>
<dbReference type="Gene3D" id="1.10.10.10">
    <property type="entry name" value="Winged helix-like DNA-binding domain superfamily/Winged helix DNA-binding domain"/>
    <property type="match status" value="1"/>
</dbReference>
<name>A0A0F9C743_9ZZZZ</name>
<gene>
    <name evidence="3" type="ORF">LCGC14_2703100</name>
</gene>
<dbReference type="InterPro" id="IPR029063">
    <property type="entry name" value="SAM-dependent_MTases_sf"/>
</dbReference>
<dbReference type="InterPro" id="IPR036388">
    <property type="entry name" value="WH-like_DNA-bd_sf"/>
</dbReference>
<dbReference type="Pfam" id="PF13847">
    <property type="entry name" value="Methyltransf_31"/>
    <property type="match status" value="1"/>
</dbReference>
<dbReference type="InterPro" id="IPR053173">
    <property type="entry name" value="SAM-binding_MTase"/>
</dbReference>